<reference evidence="2 3" key="1">
    <citation type="journal article" date="2015" name="Int. J. Syst. Evol. Microbiol.">
        <title>Mariniphaga sediminis sp. nov., isolated from coastal sediment.</title>
        <authorList>
            <person name="Wang F.Q."/>
            <person name="Shen Q.Y."/>
            <person name="Chen G.J."/>
            <person name="Du Z.J."/>
        </authorList>
    </citation>
    <scope>NUCLEOTIDE SEQUENCE [LARGE SCALE GENOMIC DNA]</scope>
    <source>
        <strain evidence="2 3">SY21</strain>
    </source>
</reference>
<organism evidence="2 3">
    <name type="scientific">Mariniphaga sediminis</name>
    <dbReference type="NCBI Taxonomy" id="1628158"/>
    <lineage>
        <taxon>Bacteria</taxon>
        <taxon>Pseudomonadati</taxon>
        <taxon>Bacteroidota</taxon>
        <taxon>Bacteroidia</taxon>
        <taxon>Marinilabiliales</taxon>
        <taxon>Prolixibacteraceae</taxon>
        <taxon>Mariniphaga</taxon>
    </lineage>
</organism>
<protein>
    <submittedName>
        <fullName evidence="2">Uncharacterized protein</fullName>
    </submittedName>
</protein>
<dbReference type="AlphaFoldDB" id="A0A399D7K7"/>
<name>A0A399D7K7_9BACT</name>
<reference evidence="2" key="2">
    <citation type="submission" date="2018-08" db="EMBL/GenBank/DDBJ databases">
        <authorList>
            <person name="Ferrada E.E."/>
            <person name="Latorre B.A."/>
        </authorList>
    </citation>
    <scope>NUCLEOTIDE SEQUENCE</scope>
    <source>
        <strain evidence="2">SY21</strain>
    </source>
</reference>
<dbReference type="EMBL" id="QWET01000012">
    <property type="protein sequence ID" value="RIH64253.1"/>
    <property type="molecule type" value="Genomic_DNA"/>
</dbReference>
<gene>
    <name evidence="2" type="ORF">D1164_02690</name>
    <name evidence="1" type="ORF">D1164_15640</name>
</gene>
<dbReference type="Proteomes" id="UP000266441">
    <property type="component" value="Unassembled WGS sequence"/>
</dbReference>
<dbReference type="EMBL" id="QWET01000002">
    <property type="protein sequence ID" value="RIH66532.1"/>
    <property type="molecule type" value="Genomic_DNA"/>
</dbReference>
<accession>A0A399D7K7</accession>
<evidence type="ECO:0000313" key="3">
    <source>
        <dbReference type="Proteomes" id="UP000266441"/>
    </source>
</evidence>
<keyword evidence="3" id="KW-1185">Reference proteome</keyword>
<evidence type="ECO:0000313" key="1">
    <source>
        <dbReference type="EMBL" id="RIH64253.1"/>
    </source>
</evidence>
<proteinExistence type="predicted"/>
<sequence length="70" mass="8043">MPCVVAERMNRNSGGCHLTTLPGRGRNVSDSLFRNMFYNIFLNFESPYFEITFGIIPEQNSSIIYEGINY</sequence>
<evidence type="ECO:0000313" key="2">
    <source>
        <dbReference type="EMBL" id="RIH66532.1"/>
    </source>
</evidence>
<comment type="caution">
    <text evidence="2">The sequence shown here is derived from an EMBL/GenBank/DDBJ whole genome shotgun (WGS) entry which is preliminary data.</text>
</comment>